<keyword evidence="2" id="KW-1185">Reference proteome</keyword>
<dbReference type="OrthoDB" id="9799165at2"/>
<proteinExistence type="predicted"/>
<comment type="caution">
    <text evidence="1">The sequence shown here is derived from an EMBL/GenBank/DDBJ whole genome shotgun (WGS) entry which is preliminary data.</text>
</comment>
<reference evidence="1 2" key="1">
    <citation type="submission" date="2018-03" db="EMBL/GenBank/DDBJ databases">
        <title>The draft genome of Zobellella taiwanensis JCM 13381.</title>
        <authorList>
            <person name="Liu L."/>
            <person name="Li L."/>
            <person name="Wang T."/>
            <person name="Zhang X."/>
            <person name="Liang L."/>
        </authorList>
    </citation>
    <scope>NUCLEOTIDE SEQUENCE [LARGE SCALE GENOMIC DNA]</scope>
    <source>
        <strain evidence="1 2">JCM 13381</strain>
    </source>
</reference>
<dbReference type="AlphaFoldDB" id="A0A2P7QGX0"/>
<name>A0A2P7QGX0_9GAMM</name>
<protein>
    <submittedName>
        <fullName evidence="1">DUF4202 domain-containing protein</fullName>
    </submittedName>
</protein>
<dbReference type="EMBL" id="PXYH01000029">
    <property type="protein sequence ID" value="PSJ37209.1"/>
    <property type="molecule type" value="Genomic_DNA"/>
</dbReference>
<dbReference type="RefSeq" id="WP_106454659.1">
    <property type="nucleotide sequence ID" value="NZ_PXYH01000029.1"/>
</dbReference>
<sequence length="196" mass="22315">MSHSSPFAQVIAAIDHINREDPHRQRLGEVEWPREYLYSVRMSEQLAAFAPQASELLQIAARAQHIRRWAIPRTDYPMDRNGYRRWRSDLAKYHGELAAGLMANAGYTAGQQQRVRDLLEKKQLKHDPEVQTLEDVICLVFLRDYLADFAARHQRDKVVGIIRKTWGKMSQAGQQAALALPLEAGMAELVAEALEG</sequence>
<dbReference type="Pfam" id="PF13875">
    <property type="entry name" value="DUF4202"/>
    <property type="match status" value="1"/>
</dbReference>
<evidence type="ECO:0000313" key="2">
    <source>
        <dbReference type="Proteomes" id="UP000242181"/>
    </source>
</evidence>
<dbReference type="PANTHER" id="PTHR41729:SF1">
    <property type="entry name" value="GLUTAMYL-TRNA SYNTHETASE"/>
    <property type="match status" value="1"/>
</dbReference>
<organism evidence="1 2">
    <name type="scientific">Zobellella taiwanensis</name>
    <dbReference type="NCBI Taxonomy" id="347535"/>
    <lineage>
        <taxon>Bacteria</taxon>
        <taxon>Pseudomonadati</taxon>
        <taxon>Pseudomonadota</taxon>
        <taxon>Gammaproteobacteria</taxon>
        <taxon>Aeromonadales</taxon>
        <taxon>Aeromonadaceae</taxon>
        <taxon>Zobellella</taxon>
    </lineage>
</organism>
<dbReference type="PANTHER" id="PTHR41729">
    <property type="entry name" value="GLUTAMYL-TRNA SYNTHETASE"/>
    <property type="match status" value="1"/>
</dbReference>
<dbReference type="InterPro" id="IPR025255">
    <property type="entry name" value="DUF4202"/>
</dbReference>
<gene>
    <name evidence="1" type="ORF">C7I36_15870</name>
</gene>
<dbReference type="Proteomes" id="UP000242181">
    <property type="component" value="Unassembled WGS sequence"/>
</dbReference>
<accession>A0A2P7QGX0</accession>
<evidence type="ECO:0000313" key="1">
    <source>
        <dbReference type="EMBL" id="PSJ37209.1"/>
    </source>
</evidence>